<feature type="compositionally biased region" description="Basic residues" evidence="1">
    <location>
        <begin position="608"/>
        <end position="622"/>
    </location>
</feature>
<reference evidence="2 3" key="1">
    <citation type="submission" date="2020-08" db="EMBL/GenBank/DDBJ databases">
        <authorList>
            <person name="Newling K."/>
            <person name="Davey J."/>
            <person name="Forrester S."/>
        </authorList>
    </citation>
    <scope>NUCLEOTIDE SEQUENCE [LARGE SCALE GENOMIC DNA]</scope>
    <source>
        <strain evidence="3">Crithidia deanei Carvalho (ATCC PRA-265)</strain>
    </source>
</reference>
<sequence length="622" mass="71707">MLCTSVNDVTAWPFWKLLQMKKLNEVSQADGGVRDLAMIAFNTNGGSFIARIEGKKYTFKNFPKIKKYNKEMFLDFLEEYYIPNHENENHQNKKKQYFVYGGHGMGDYLEFEQHKSSLQCHELADMFNHPRAPLLSKNNTNNNKYFFDAILFDACFMGNLDSAYYLRHNTNYILASEGYVWEPDTALDHHILNNHAASLLSNNEHDTLDILLAIQKRYCENAARGDISILSTREVEKLKQYVNEFVIPRVWQRADFYSLPQRALLSHYAETNNKKVDEVFGEAGGTEGKLMSVVGNMKTTTDTEEDDDEVENEENIKRFKTVAEIAMMNINILQNNNNPNASADQNNHNGTNGEETTQNHKNKDINLKSVKNRNKLLKAIQFEHALYPSETEDKHLVDLKSYLLDIKREKDENKNNNKKEDFPSRVRVIEKHGKFPAESTLKDPNALLQNNHHNSENNNNTNIQTVEEALAIFDRVVVSHQGPAAKELYAAVLHGLSISIHEYSRMSRPRHTWGTYPAQNGNENNNNKVKKYKYYKTVAEAKKMLHQRAKLFLRRGVSPTVSEREVPQDRPTPQEEHGAEQHAMVAAEDRPNTSHLSNENIQAMLSQRPKRHLFKRLRSPTQ</sequence>
<feature type="region of interest" description="Disordered" evidence="1">
    <location>
        <begin position="556"/>
        <end position="622"/>
    </location>
</feature>
<feature type="compositionally biased region" description="Polar residues" evidence="1">
    <location>
        <begin position="593"/>
        <end position="605"/>
    </location>
</feature>
<dbReference type="PANTHER" id="PTHR23353">
    <property type="entry name" value="RAB-GAP/TBC-RELATED"/>
    <property type="match status" value="1"/>
</dbReference>
<evidence type="ECO:0000313" key="2">
    <source>
        <dbReference type="EMBL" id="CAD2222797.1"/>
    </source>
</evidence>
<evidence type="ECO:0000313" key="3">
    <source>
        <dbReference type="Proteomes" id="UP000515908"/>
    </source>
</evidence>
<feature type="region of interest" description="Disordered" evidence="1">
    <location>
        <begin position="336"/>
        <end position="361"/>
    </location>
</feature>
<evidence type="ECO:0000256" key="1">
    <source>
        <dbReference type="SAM" id="MobiDB-lite"/>
    </source>
</evidence>
<dbReference type="PANTHER" id="PTHR23353:SF23">
    <property type="entry name" value="PROTEIN HAIRLESS"/>
    <property type="match status" value="1"/>
</dbReference>
<accession>A0A7G2CUA0</accession>
<dbReference type="Pfam" id="PF03415">
    <property type="entry name" value="Peptidase_C11"/>
    <property type="match status" value="1"/>
</dbReference>
<dbReference type="InterPro" id="IPR005077">
    <property type="entry name" value="Peptidase_C11"/>
</dbReference>
<proteinExistence type="predicted"/>
<feature type="compositionally biased region" description="Basic and acidic residues" evidence="1">
    <location>
        <begin position="562"/>
        <end position="580"/>
    </location>
</feature>
<dbReference type="VEuPathDB" id="TriTrypDB:ADEAN_001034700"/>
<dbReference type="EMBL" id="LR877172">
    <property type="protein sequence ID" value="CAD2222797.1"/>
    <property type="molecule type" value="Genomic_DNA"/>
</dbReference>
<organism evidence="2 3">
    <name type="scientific">Angomonas deanei</name>
    <dbReference type="NCBI Taxonomy" id="59799"/>
    <lineage>
        <taxon>Eukaryota</taxon>
        <taxon>Discoba</taxon>
        <taxon>Euglenozoa</taxon>
        <taxon>Kinetoplastea</taxon>
        <taxon>Metakinetoplastina</taxon>
        <taxon>Trypanosomatida</taxon>
        <taxon>Trypanosomatidae</taxon>
        <taxon>Strigomonadinae</taxon>
        <taxon>Angomonas</taxon>
    </lineage>
</organism>
<dbReference type="InterPro" id="IPR053019">
    <property type="entry name" value="GATA_zinc_finger"/>
</dbReference>
<feature type="compositionally biased region" description="Low complexity" evidence="1">
    <location>
        <begin position="336"/>
        <end position="356"/>
    </location>
</feature>
<protein>
    <submittedName>
        <fullName evidence="2">Clostripain family, putative</fullName>
    </submittedName>
</protein>
<gene>
    <name evidence="2" type="ORF">ADEAN_001034700</name>
</gene>
<name>A0A7G2CUA0_9TRYP</name>
<dbReference type="Proteomes" id="UP000515908">
    <property type="component" value="Chromosome 28"/>
</dbReference>
<dbReference type="AlphaFoldDB" id="A0A7G2CUA0"/>
<keyword evidence="3" id="KW-1185">Reference proteome</keyword>